<accession>A0A0C2XNV5</accession>
<evidence type="ECO:0000313" key="2">
    <source>
        <dbReference type="EMBL" id="KIM39348.1"/>
    </source>
</evidence>
<name>A0A0C2XNV5_HEBCY</name>
<reference evidence="2 3" key="1">
    <citation type="submission" date="2014-04" db="EMBL/GenBank/DDBJ databases">
        <authorList>
            <consortium name="DOE Joint Genome Institute"/>
            <person name="Kuo A."/>
            <person name="Gay G."/>
            <person name="Dore J."/>
            <person name="Kohler A."/>
            <person name="Nagy L.G."/>
            <person name="Floudas D."/>
            <person name="Copeland A."/>
            <person name="Barry K.W."/>
            <person name="Cichocki N."/>
            <person name="Veneault-Fourrey C."/>
            <person name="LaButti K."/>
            <person name="Lindquist E.A."/>
            <person name="Lipzen A."/>
            <person name="Lundell T."/>
            <person name="Morin E."/>
            <person name="Murat C."/>
            <person name="Sun H."/>
            <person name="Tunlid A."/>
            <person name="Henrissat B."/>
            <person name="Grigoriev I.V."/>
            <person name="Hibbett D.S."/>
            <person name="Martin F."/>
            <person name="Nordberg H.P."/>
            <person name="Cantor M.N."/>
            <person name="Hua S.X."/>
        </authorList>
    </citation>
    <scope>NUCLEOTIDE SEQUENCE [LARGE SCALE GENOMIC DNA]</scope>
    <source>
        <strain evidence="3">h7</strain>
    </source>
</reference>
<proteinExistence type="predicted"/>
<evidence type="ECO:0000256" key="1">
    <source>
        <dbReference type="SAM" id="MobiDB-lite"/>
    </source>
</evidence>
<reference evidence="3" key="2">
    <citation type="submission" date="2015-01" db="EMBL/GenBank/DDBJ databases">
        <title>Evolutionary Origins and Diversification of the Mycorrhizal Mutualists.</title>
        <authorList>
            <consortium name="DOE Joint Genome Institute"/>
            <consortium name="Mycorrhizal Genomics Consortium"/>
            <person name="Kohler A."/>
            <person name="Kuo A."/>
            <person name="Nagy L.G."/>
            <person name="Floudas D."/>
            <person name="Copeland A."/>
            <person name="Barry K.W."/>
            <person name="Cichocki N."/>
            <person name="Veneault-Fourrey C."/>
            <person name="LaButti K."/>
            <person name="Lindquist E.A."/>
            <person name="Lipzen A."/>
            <person name="Lundell T."/>
            <person name="Morin E."/>
            <person name="Murat C."/>
            <person name="Riley R."/>
            <person name="Ohm R."/>
            <person name="Sun H."/>
            <person name="Tunlid A."/>
            <person name="Henrissat B."/>
            <person name="Grigoriev I.V."/>
            <person name="Hibbett D.S."/>
            <person name="Martin F."/>
        </authorList>
    </citation>
    <scope>NUCLEOTIDE SEQUENCE [LARGE SCALE GENOMIC DNA]</scope>
    <source>
        <strain evidence="3">h7</strain>
    </source>
</reference>
<feature type="region of interest" description="Disordered" evidence="1">
    <location>
        <begin position="212"/>
        <end position="254"/>
    </location>
</feature>
<keyword evidence="3" id="KW-1185">Reference proteome</keyword>
<sequence>MSPNSHYSLEQELSSLDVVPIHDASDISTSSNTSPLTRSDTVMTFNTYWDRLISMPASSEGSTTFEHKSASEAPVSNALGRSDTVSSFDSTWDDHIISSSAEARNDRSFSEYSEEPVNGYGEYGLGAYLGIDDGSQMSNGEELNSDDDAATVYGDYSEFNTDCTNHVNMDSEASVAVPIACVSPSLAPSGLSTSASSAESSATSDQYMGLLTRSRKSKVEPKDVTEDAEPPQKRAKLDIPRAPTARNENSQKESTAYSIIWEGKRKHYSCNTCPNTDTRKDRMMAHVRQNHPVLNSR</sequence>
<dbReference type="AlphaFoldDB" id="A0A0C2XNV5"/>
<organism evidence="2 3">
    <name type="scientific">Hebeloma cylindrosporum</name>
    <dbReference type="NCBI Taxonomy" id="76867"/>
    <lineage>
        <taxon>Eukaryota</taxon>
        <taxon>Fungi</taxon>
        <taxon>Dikarya</taxon>
        <taxon>Basidiomycota</taxon>
        <taxon>Agaricomycotina</taxon>
        <taxon>Agaricomycetes</taxon>
        <taxon>Agaricomycetidae</taxon>
        <taxon>Agaricales</taxon>
        <taxon>Agaricineae</taxon>
        <taxon>Hymenogastraceae</taxon>
        <taxon>Hebeloma</taxon>
    </lineage>
</organism>
<protein>
    <submittedName>
        <fullName evidence="2">Uncharacterized protein</fullName>
    </submittedName>
</protein>
<dbReference type="HOGENOM" id="CLU_937064_0_0_1"/>
<evidence type="ECO:0000313" key="3">
    <source>
        <dbReference type="Proteomes" id="UP000053424"/>
    </source>
</evidence>
<dbReference type="Proteomes" id="UP000053424">
    <property type="component" value="Unassembled WGS sequence"/>
</dbReference>
<gene>
    <name evidence="2" type="ORF">M413DRAFT_415980</name>
</gene>
<dbReference type="EMBL" id="KN831786">
    <property type="protein sequence ID" value="KIM39348.1"/>
    <property type="molecule type" value="Genomic_DNA"/>
</dbReference>
<feature type="compositionally biased region" description="Basic and acidic residues" evidence="1">
    <location>
        <begin position="217"/>
        <end position="239"/>
    </location>
</feature>
<feature type="region of interest" description="Disordered" evidence="1">
    <location>
        <begin position="60"/>
        <end position="84"/>
    </location>
</feature>